<dbReference type="SUPFAM" id="SSF52518">
    <property type="entry name" value="Thiamin diphosphate-binding fold (THDP-binding)"/>
    <property type="match status" value="2"/>
</dbReference>
<dbReference type="GO" id="GO:0003984">
    <property type="term" value="F:acetolactate synthase activity"/>
    <property type="evidence" value="ECO:0007669"/>
    <property type="project" value="TreeGrafter"/>
</dbReference>
<name>A0A6B0GIE0_9EURY</name>
<proteinExistence type="inferred from homology"/>
<dbReference type="InterPro" id="IPR029061">
    <property type="entry name" value="THDP-binding"/>
</dbReference>
<gene>
    <name evidence="7" type="ORF">GQS65_03535</name>
</gene>
<organism evidence="7 8">
    <name type="scientific">Halomarina oriensis</name>
    <dbReference type="NCBI Taxonomy" id="671145"/>
    <lineage>
        <taxon>Archaea</taxon>
        <taxon>Methanobacteriati</taxon>
        <taxon>Methanobacteriota</taxon>
        <taxon>Stenosarchaea group</taxon>
        <taxon>Halobacteria</taxon>
        <taxon>Halobacteriales</taxon>
        <taxon>Natronomonadaceae</taxon>
        <taxon>Halomarina</taxon>
    </lineage>
</organism>
<dbReference type="Pfam" id="PF02775">
    <property type="entry name" value="TPP_enzyme_C"/>
    <property type="match status" value="1"/>
</dbReference>
<evidence type="ECO:0000256" key="1">
    <source>
        <dbReference type="ARBA" id="ARBA00007812"/>
    </source>
</evidence>
<reference evidence="7 8" key="1">
    <citation type="submission" date="2019-12" db="EMBL/GenBank/DDBJ databases">
        <title>Halocatena pleomorpha gen. nov. sp. nov., an extremely halophilic archaeon of family Halobacteriaceae isolated from saltpan soil.</title>
        <authorList>
            <person name="Pal Y."/>
            <person name="Verma A."/>
            <person name="Krishnamurthi S."/>
            <person name="Kumar P."/>
        </authorList>
    </citation>
    <scope>NUCLEOTIDE SEQUENCE [LARGE SCALE GENOMIC DNA]</scope>
    <source>
        <strain evidence="7 8">JCM 16495</strain>
    </source>
</reference>
<evidence type="ECO:0000313" key="8">
    <source>
        <dbReference type="Proteomes" id="UP000451471"/>
    </source>
</evidence>
<dbReference type="Pfam" id="PF00205">
    <property type="entry name" value="TPP_enzyme_M"/>
    <property type="match status" value="1"/>
</dbReference>
<dbReference type="AlphaFoldDB" id="A0A6B0GIE0"/>
<evidence type="ECO:0000259" key="6">
    <source>
        <dbReference type="Pfam" id="PF02776"/>
    </source>
</evidence>
<dbReference type="InterPro" id="IPR012001">
    <property type="entry name" value="Thiamin_PyroP_enz_TPP-bd_dom"/>
</dbReference>
<dbReference type="CDD" id="cd07035">
    <property type="entry name" value="TPP_PYR_POX_like"/>
    <property type="match status" value="1"/>
</dbReference>
<dbReference type="InterPro" id="IPR011766">
    <property type="entry name" value="TPP_enzyme_TPP-bd"/>
</dbReference>
<comment type="similarity">
    <text evidence="1 3">Belongs to the TPP enzyme family.</text>
</comment>
<dbReference type="GO" id="GO:0050660">
    <property type="term" value="F:flavin adenine dinucleotide binding"/>
    <property type="evidence" value="ECO:0007669"/>
    <property type="project" value="TreeGrafter"/>
</dbReference>
<sequence length="568" mass="60545">MSEQYTGADLFVDALEQYGVTHLFGNPGTTELAVMESLADSSLEYVLGLHEDVAVGAAAGYAQTRRYHSHHDDSVMPAGVVNLHITPGLAHGLGNLYGSKWTGAPLVLTAGNHELDFRHEEPLLTGDLQAMVQQFTKFDAEVTDVDALPGLLRRAFRIALTPPTGPVFLGLPQDVMMSEVDADPEPLGPIPTAGRGDPAQVESVADLLCEADDPVFVLGDGVARSGYEAVTAAMDLAEATGARVHGEILASEVNFPTGHEQFLSYIPPNEGLASMLMNTDTLLFVGCSTNTTLLRHDSPLVREDAVCLHVGDDADELAKRQHADAAVLGDPGEVMAELAERVGDRLAADERDARLEKVRAMKESLAATVESMGVDETPEGETRPSKADLVDALEAAAPDAFVVDEGITAKYPLLTRWEMDAEGMLSNKGGGLGYGLPASIGAAFAEREREAEGGDARQVIGYIGDGSYLYYPNAMYTAARHGLDMTVVIPDNRNYRILKDNTNTLFGGSDEDHDFVGMDFEPPVDIPANARSHGASAGQAETPDELDAAIEEAFSTSGPYVLDVLVHD</sequence>
<dbReference type="InterPro" id="IPR045229">
    <property type="entry name" value="TPP_enz"/>
</dbReference>
<dbReference type="GO" id="GO:0000287">
    <property type="term" value="F:magnesium ion binding"/>
    <property type="evidence" value="ECO:0007669"/>
    <property type="project" value="InterPro"/>
</dbReference>
<feature type="domain" description="Thiamine pyrophosphate enzyme N-terminal TPP-binding" evidence="6">
    <location>
        <begin position="6"/>
        <end position="130"/>
    </location>
</feature>
<evidence type="ECO:0000256" key="2">
    <source>
        <dbReference type="ARBA" id="ARBA00023052"/>
    </source>
</evidence>
<dbReference type="RefSeq" id="WP_158203295.1">
    <property type="nucleotide sequence ID" value="NZ_WSZK01000008.1"/>
</dbReference>
<evidence type="ECO:0000256" key="3">
    <source>
        <dbReference type="RuleBase" id="RU362132"/>
    </source>
</evidence>
<dbReference type="GO" id="GO:0044272">
    <property type="term" value="P:sulfur compound biosynthetic process"/>
    <property type="evidence" value="ECO:0007669"/>
    <property type="project" value="UniProtKB-ARBA"/>
</dbReference>
<keyword evidence="8" id="KW-1185">Reference proteome</keyword>
<dbReference type="PANTHER" id="PTHR18968:SF86">
    <property type="entry name" value="ACETOLACTATE SYNTHASE LARGE SUBUNIT ILVX-RELATED"/>
    <property type="match status" value="1"/>
</dbReference>
<dbReference type="GO" id="GO:0006082">
    <property type="term" value="P:organic acid metabolic process"/>
    <property type="evidence" value="ECO:0007669"/>
    <property type="project" value="UniProtKB-ARBA"/>
</dbReference>
<keyword evidence="2 3" id="KW-0786">Thiamine pyrophosphate</keyword>
<dbReference type="Pfam" id="PF02776">
    <property type="entry name" value="TPP_enzyme_N"/>
    <property type="match status" value="1"/>
</dbReference>
<feature type="domain" description="Thiamine pyrophosphate enzyme central" evidence="4">
    <location>
        <begin position="201"/>
        <end position="338"/>
    </location>
</feature>
<dbReference type="Proteomes" id="UP000451471">
    <property type="component" value="Unassembled WGS sequence"/>
</dbReference>
<dbReference type="OrthoDB" id="6837at2157"/>
<accession>A0A6B0GIE0</accession>
<dbReference type="InterPro" id="IPR029035">
    <property type="entry name" value="DHS-like_NAD/FAD-binding_dom"/>
</dbReference>
<dbReference type="GO" id="GO:0030976">
    <property type="term" value="F:thiamine pyrophosphate binding"/>
    <property type="evidence" value="ECO:0007669"/>
    <property type="project" value="InterPro"/>
</dbReference>
<feature type="domain" description="Thiamine pyrophosphate enzyme TPP-binding" evidence="5">
    <location>
        <begin position="426"/>
        <end position="564"/>
    </location>
</feature>
<evidence type="ECO:0000259" key="5">
    <source>
        <dbReference type="Pfam" id="PF02775"/>
    </source>
</evidence>
<dbReference type="Gene3D" id="3.40.50.970">
    <property type="match status" value="2"/>
</dbReference>
<dbReference type="CDD" id="cd02002">
    <property type="entry name" value="TPP_BFDC"/>
    <property type="match status" value="1"/>
</dbReference>
<dbReference type="SUPFAM" id="SSF52467">
    <property type="entry name" value="DHS-like NAD/FAD-binding domain"/>
    <property type="match status" value="1"/>
</dbReference>
<dbReference type="PANTHER" id="PTHR18968">
    <property type="entry name" value="THIAMINE PYROPHOSPHATE ENZYMES"/>
    <property type="match status" value="1"/>
</dbReference>
<dbReference type="Gene3D" id="3.40.50.1220">
    <property type="entry name" value="TPP-binding domain"/>
    <property type="match status" value="1"/>
</dbReference>
<dbReference type="InterPro" id="IPR012000">
    <property type="entry name" value="Thiamin_PyroP_enz_cen_dom"/>
</dbReference>
<evidence type="ECO:0000259" key="4">
    <source>
        <dbReference type="Pfam" id="PF00205"/>
    </source>
</evidence>
<dbReference type="EMBL" id="WSZK01000008">
    <property type="protein sequence ID" value="MWG33571.1"/>
    <property type="molecule type" value="Genomic_DNA"/>
</dbReference>
<comment type="caution">
    <text evidence="7">The sequence shown here is derived from an EMBL/GenBank/DDBJ whole genome shotgun (WGS) entry which is preliminary data.</text>
</comment>
<evidence type="ECO:0000313" key="7">
    <source>
        <dbReference type="EMBL" id="MWG33571.1"/>
    </source>
</evidence>
<protein>
    <submittedName>
        <fullName evidence="7">Thiamine pyrophosphate-binding protein</fullName>
    </submittedName>
</protein>